<dbReference type="InterPro" id="IPR023801">
    <property type="entry name" value="His_deacetylse_dom"/>
</dbReference>
<dbReference type="OrthoDB" id="73273at2759"/>
<gene>
    <name evidence="3" type="ORF">I316_05316</name>
</gene>
<dbReference type="Proteomes" id="UP000092666">
    <property type="component" value="Unassembled WGS sequence"/>
</dbReference>
<evidence type="ECO:0000256" key="1">
    <source>
        <dbReference type="SAM" id="MobiDB-lite"/>
    </source>
</evidence>
<protein>
    <recommendedName>
        <fullName evidence="2">Histone deacetylase domain-containing protein</fullName>
    </recommendedName>
</protein>
<feature type="compositionally biased region" description="Low complexity" evidence="1">
    <location>
        <begin position="117"/>
        <end position="134"/>
    </location>
</feature>
<evidence type="ECO:0000313" key="3">
    <source>
        <dbReference type="EMBL" id="OCF32978.1"/>
    </source>
</evidence>
<keyword evidence="4" id="KW-1185">Reference proteome</keyword>
<dbReference type="InterPro" id="IPR000286">
    <property type="entry name" value="HDACs"/>
</dbReference>
<feature type="domain" description="Histone deacetylase" evidence="2">
    <location>
        <begin position="90"/>
        <end position="413"/>
    </location>
</feature>
<feature type="region of interest" description="Disordered" evidence="1">
    <location>
        <begin position="13"/>
        <end position="75"/>
    </location>
</feature>
<feature type="compositionally biased region" description="Basic and acidic residues" evidence="1">
    <location>
        <begin position="39"/>
        <end position="54"/>
    </location>
</feature>
<dbReference type="STRING" id="1296120.A0A1B9GPR1"/>
<dbReference type="PANTHER" id="PTHR10625:SF36">
    <property type="entry name" value="HISTONE DEACETYLASE 3"/>
    <property type="match status" value="1"/>
</dbReference>
<reference evidence="4" key="2">
    <citation type="submission" date="2013-12" db="EMBL/GenBank/DDBJ databases">
        <title>Evolution of pathogenesis and genome organization in the Tremellales.</title>
        <authorList>
            <person name="Cuomo C."/>
            <person name="Litvintseva A."/>
            <person name="Heitman J."/>
            <person name="Chen Y."/>
            <person name="Sun S."/>
            <person name="Springer D."/>
            <person name="Dromer F."/>
            <person name="Young S."/>
            <person name="Zeng Q."/>
            <person name="Chapman S."/>
            <person name="Gujja S."/>
            <person name="Saif S."/>
            <person name="Birren B."/>
        </authorList>
    </citation>
    <scope>NUCLEOTIDE SEQUENCE [LARGE SCALE GENOMIC DNA]</scope>
    <source>
        <strain evidence="4">BCC8398</strain>
    </source>
</reference>
<dbReference type="Pfam" id="PF00850">
    <property type="entry name" value="Hist_deacetyl"/>
    <property type="match status" value="1"/>
</dbReference>
<dbReference type="PANTHER" id="PTHR10625">
    <property type="entry name" value="HISTONE DEACETYLASE HDAC1-RELATED"/>
    <property type="match status" value="1"/>
</dbReference>
<accession>A0A1B9GPR1</accession>
<dbReference type="AlphaFoldDB" id="A0A1B9GPR1"/>
<sequence length="478" mass="52508">MVHSLIKSLDLVDDYDGLQQGQDSDDEPDTQDGESDGVDDSHSTKQQQEQEKGRVNGNSNGNKKGLSAAEPGYEVNGDKDYRRAVIVGPDERLGTKECLLKYHDTAYVEALLNHRGSSPPARNPTNPASPSSSSKETQPRRYPRTDPFNLSHDNPPFPSLPRYISYVASATSTACRLLVKDKVDIALCWDGGRHHAKRKEAGGFCYVNDLVMGCLLLSREGRIPVPQKEGEEATRQRTRPPRILYLDLDLHYSDGVSSAFASPTRYPYPLQKGKAVPRPPSVLTLSVHHSSPIFFPPPSPPSLLPEPDTPNPFSLSLPLAAYPSASTYKGVWQDCIEPIGQAWDPDFVVLQLGVDGLPGDRVGQYGNWAVEGEGGMKWCVSQLMKWDKKTCITGGGGYHHANAARAWAGVTASLLGRETDSDTAIPHHDHFEAYEPSFTMEVPAGHMRDENTAKDLDKARDVYKTISQRINDIVAAHS</sequence>
<dbReference type="PRINTS" id="PR01270">
    <property type="entry name" value="HDASUPER"/>
</dbReference>
<evidence type="ECO:0000259" key="2">
    <source>
        <dbReference type="Pfam" id="PF00850"/>
    </source>
</evidence>
<feature type="compositionally biased region" description="Low complexity" evidence="1">
    <location>
        <begin position="55"/>
        <end position="65"/>
    </location>
</feature>
<dbReference type="GO" id="GO:0004407">
    <property type="term" value="F:histone deacetylase activity"/>
    <property type="evidence" value="ECO:0007669"/>
    <property type="project" value="TreeGrafter"/>
</dbReference>
<dbReference type="EMBL" id="KI669506">
    <property type="protein sequence ID" value="OCF32978.1"/>
    <property type="molecule type" value="Genomic_DNA"/>
</dbReference>
<dbReference type="GO" id="GO:0040029">
    <property type="term" value="P:epigenetic regulation of gene expression"/>
    <property type="evidence" value="ECO:0007669"/>
    <property type="project" value="TreeGrafter"/>
</dbReference>
<dbReference type="SUPFAM" id="SSF52768">
    <property type="entry name" value="Arginase/deacetylase"/>
    <property type="match status" value="1"/>
</dbReference>
<dbReference type="Gene3D" id="3.40.800.20">
    <property type="entry name" value="Histone deacetylase domain"/>
    <property type="match status" value="1"/>
</dbReference>
<proteinExistence type="predicted"/>
<reference evidence="3 4" key="1">
    <citation type="submission" date="2013-07" db="EMBL/GenBank/DDBJ databases">
        <title>The Genome Sequence of Cryptococcus heveanensis BCC8398.</title>
        <authorList>
            <consortium name="The Broad Institute Genome Sequencing Platform"/>
            <person name="Cuomo C."/>
            <person name="Litvintseva A."/>
            <person name="Chen Y."/>
            <person name="Heitman J."/>
            <person name="Sun S."/>
            <person name="Springer D."/>
            <person name="Dromer F."/>
            <person name="Young S.K."/>
            <person name="Zeng Q."/>
            <person name="Gargeya S."/>
            <person name="Fitzgerald M."/>
            <person name="Abouelleil A."/>
            <person name="Alvarado L."/>
            <person name="Berlin A.M."/>
            <person name="Chapman S.B."/>
            <person name="Dewar J."/>
            <person name="Goldberg J."/>
            <person name="Griggs A."/>
            <person name="Gujja S."/>
            <person name="Hansen M."/>
            <person name="Howarth C."/>
            <person name="Imamovic A."/>
            <person name="Larimer J."/>
            <person name="McCowan C."/>
            <person name="Murphy C."/>
            <person name="Pearson M."/>
            <person name="Priest M."/>
            <person name="Roberts A."/>
            <person name="Saif S."/>
            <person name="Shea T."/>
            <person name="Sykes S."/>
            <person name="Wortman J."/>
            <person name="Nusbaum C."/>
            <person name="Birren B."/>
        </authorList>
    </citation>
    <scope>NUCLEOTIDE SEQUENCE [LARGE SCALE GENOMIC DNA]</scope>
    <source>
        <strain evidence="3 4">BCC8398</strain>
    </source>
</reference>
<feature type="compositionally biased region" description="Acidic residues" evidence="1">
    <location>
        <begin position="23"/>
        <end position="38"/>
    </location>
</feature>
<name>A0A1B9GPR1_9TREE</name>
<dbReference type="InterPro" id="IPR037138">
    <property type="entry name" value="His_deacetylse_dom_sf"/>
</dbReference>
<dbReference type="GO" id="GO:0070210">
    <property type="term" value="C:Rpd3L-Expanded complex"/>
    <property type="evidence" value="ECO:0007669"/>
    <property type="project" value="TreeGrafter"/>
</dbReference>
<dbReference type="InterPro" id="IPR023696">
    <property type="entry name" value="Ureohydrolase_dom_sf"/>
</dbReference>
<organism evidence="3 4">
    <name type="scientific">Kwoniella heveanensis BCC8398</name>
    <dbReference type="NCBI Taxonomy" id="1296120"/>
    <lineage>
        <taxon>Eukaryota</taxon>
        <taxon>Fungi</taxon>
        <taxon>Dikarya</taxon>
        <taxon>Basidiomycota</taxon>
        <taxon>Agaricomycotina</taxon>
        <taxon>Tremellomycetes</taxon>
        <taxon>Tremellales</taxon>
        <taxon>Cryptococcaceae</taxon>
        <taxon>Kwoniella</taxon>
    </lineage>
</organism>
<feature type="region of interest" description="Disordered" evidence="1">
    <location>
        <begin position="114"/>
        <end position="154"/>
    </location>
</feature>
<evidence type="ECO:0000313" key="4">
    <source>
        <dbReference type="Proteomes" id="UP000092666"/>
    </source>
</evidence>